<evidence type="ECO:0000256" key="1">
    <source>
        <dbReference type="SAM" id="Coils"/>
    </source>
</evidence>
<dbReference type="EMBL" id="AMCV02000006">
    <property type="protein sequence ID" value="TDZ23362.1"/>
    <property type="molecule type" value="Genomic_DNA"/>
</dbReference>
<dbReference type="AlphaFoldDB" id="A0A484FZQ4"/>
<feature type="coiled-coil region" evidence="1">
    <location>
        <begin position="182"/>
        <end position="216"/>
    </location>
</feature>
<dbReference type="Gene3D" id="1.20.5.370">
    <property type="match status" value="1"/>
</dbReference>
<accession>A0A484FZQ4</accession>
<dbReference type="Proteomes" id="UP000014480">
    <property type="component" value="Unassembled WGS sequence"/>
</dbReference>
<feature type="compositionally biased region" description="Basic residues" evidence="2">
    <location>
        <begin position="273"/>
        <end position="287"/>
    </location>
</feature>
<dbReference type="PANTHER" id="PTHR42067:SF1">
    <property type="entry name" value="MITOTIC APPARATUS PROTEIN P62"/>
    <property type="match status" value="1"/>
</dbReference>
<feature type="compositionally biased region" description="Low complexity" evidence="2">
    <location>
        <begin position="348"/>
        <end position="369"/>
    </location>
</feature>
<proteinExistence type="predicted"/>
<feature type="compositionally biased region" description="Acidic residues" evidence="2">
    <location>
        <begin position="316"/>
        <end position="340"/>
    </location>
</feature>
<evidence type="ECO:0008006" key="5">
    <source>
        <dbReference type="Google" id="ProtNLM"/>
    </source>
</evidence>
<evidence type="ECO:0000256" key="2">
    <source>
        <dbReference type="SAM" id="MobiDB-lite"/>
    </source>
</evidence>
<dbReference type="OrthoDB" id="8064436at2759"/>
<feature type="region of interest" description="Disordered" evidence="2">
    <location>
        <begin position="254"/>
        <end position="404"/>
    </location>
</feature>
<keyword evidence="4" id="KW-1185">Reference proteome</keyword>
<comment type="caution">
    <text evidence="3">The sequence shown here is derived from an EMBL/GenBank/DDBJ whole genome shotgun (WGS) entry which is preliminary data.</text>
</comment>
<keyword evidence="1" id="KW-0175">Coiled coil</keyword>
<dbReference type="InterPro" id="IPR014751">
    <property type="entry name" value="XRCC4-like_C"/>
</dbReference>
<reference evidence="4" key="2">
    <citation type="journal article" date="2019" name="Mol. Plant Microbe Interact.">
        <title>Genome sequence resources for four phytopathogenic fungi from the Colletotrichum orbiculare species complex.</title>
        <authorList>
            <person name="Gan P."/>
            <person name="Tsushima A."/>
            <person name="Narusaka M."/>
            <person name="Narusaka Y."/>
            <person name="Takano Y."/>
            <person name="Kubo Y."/>
            <person name="Shirasu K."/>
        </authorList>
    </citation>
    <scope>GENOME REANNOTATION</scope>
    <source>
        <strain evidence="4">104-T / ATCC 96160 / CBS 514.97 / LARS 414 / MAFF 240422</strain>
    </source>
</reference>
<feature type="compositionally biased region" description="Acidic residues" evidence="2">
    <location>
        <begin position="292"/>
        <end position="306"/>
    </location>
</feature>
<dbReference type="SUPFAM" id="SSF58022">
    <property type="entry name" value="XRCC4, C-terminal oligomerization domain"/>
    <property type="match status" value="1"/>
</dbReference>
<gene>
    <name evidence="3" type="ORF">Cob_v003784</name>
</gene>
<protein>
    <recommendedName>
        <fullName evidence="5">Mitotic apparatus protein p62</fullName>
    </recommendedName>
</protein>
<name>A0A484FZQ4_COLOR</name>
<organism evidence="3 4">
    <name type="scientific">Colletotrichum orbiculare (strain 104-T / ATCC 96160 / CBS 514.97 / LARS 414 / MAFF 240422)</name>
    <name type="common">Cucumber anthracnose fungus</name>
    <name type="synonym">Colletotrichum lagenarium</name>
    <dbReference type="NCBI Taxonomy" id="1213857"/>
    <lineage>
        <taxon>Eukaryota</taxon>
        <taxon>Fungi</taxon>
        <taxon>Dikarya</taxon>
        <taxon>Ascomycota</taxon>
        <taxon>Pezizomycotina</taxon>
        <taxon>Sordariomycetes</taxon>
        <taxon>Hypocreomycetidae</taxon>
        <taxon>Glomerellales</taxon>
        <taxon>Glomerellaceae</taxon>
        <taxon>Colletotrichum</taxon>
        <taxon>Colletotrichum orbiculare species complex</taxon>
    </lineage>
</organism>
<dbReference type="PANTHER" id="PTHR42067">
    <property type="entry name" value="YALI0C15378P"/>
    <property type="match status" value="1"/>
</dbReference>
<reference evidence="4" key="1">
    <citation type="journal article" date="2013" name="New Phytol.">
        <title>Comparative genomic and transcriptomic analyses reveal the hemibiotrophic stage shift of Colletotrichum fungi.</title>
        <authorList>
            <person name="Gan P."/>
            <person name="Ikeda K."/>
            <person name="Irieda H."/>
            <person name="Narusaka M."/>
            <person name="O'Connell R.J."/>
            <person name="Narusaka Y."/>
            <person name="Takano Y."/>
            <person name="Kubo Y."/>
            <person name="Shirasu K."/>
        </authorList>
    </citation>
    <scope>NUCLEOTIDE SEQUENCE [LARGE SCALE GENOMIC DNA]</scope>
    <source>
        <strain evidence="4">104-T / ATCC 96160 / CBS 514.97 / LARS 414 / MAFF 240422</strain>
    </source>
</reference>
<evidence type="ECO:0000313" key="3">
    <source>
        <dbReference type="EMBL" id="TDZ23362.1"/>
    </source>
</evidence>
<sequence>MEEQVGGNEVYRDHDFFPVSRLLPHFGSCDVQSIALHSSPAMASGHVLRIPRTDDGFVIVHVTQTHSKALDVKLVGTDGEAPYAVSLRHDKVSRLVDKNACSDDEWIEILTAVLRQDTVDGIDVDATVKNESTLTLSVRKKAKGFSQRLGTIELAFSPDEVIELLEWCGLAAQTTKEAKEAVAAKTTKIKKLEDGVQQLKDLLDELTERKVEDENRMLEHFCDILNEKKAYIRQLLKTLASVNPSDDLVRGIPGVVKTDRSSQEPDLQNVPAKGKRAAAKSRPSKRKPAAEPVEEESSDDGFEAMDVDAARQPAQEESDEDRNTSADEDETASEDEDDEQTAQPARNASSEKSSQSQAKAAEPTAAKEAPPVKRDLPFARKKQAPVKAPTPPPAGSETESDDEL</sequence>
<evidence type="ECO:0000313" key="4">
    <source>
        <dbReference type="Proteomes" id="UP000014480"/>
    </source>
</evidence>
<dbReference type="STRING" id="1213857.A0A484FZQ4"/>